<name>A0A8K0GQC0_9ROSA</name>
<proteinExistence type="predicted"/>
<dbReference type="Proteomes" id="UP000796880">
    <property type="component" value="Unassembled WGS sequence"/>
</dbReference>
<dbReference type="OrthoDB" id="1750606at2759"/>
<evidence type="ECO:0000313" key="1">
    <source>
        <dbReference type="EMBL" id="KAF3437547.1"/>
    </source>
</evidence>
<reference evidence="1" key="1">
    <citation type="submission" date="2020-03" db="EMBL/GenBank/DDBJ databases">
        <title>A high-quality chromosome-level genome assembly of a woody plant with both climbing and erect habits, Rhamnella rubrinervis.</title>
        <authorList>
            <person name="Lu Z."/>
            <person name="Yang Y."/>
            <person name="Zhu X."/>
            <person name="Sun Y."/>
        </authorList>
    </citation>
    <scope>NUCLEOTIDE SEQUENCE</scope>
    <source>
        <strain evidence="1">BYM</strain>
        <tissue evidence="1">Leaf</tissue>
    </source>
</reference>
<dbReference type="AlphaFoldDB" id="A0A8K0GQC0"/>
<evidence type="ECO:0000313" key="2">
    <source>
        <dbReference type="Proteomes" id="UP000796880"/>
    </source>
</evidence>
<organism evidence="1 2">
    <name type="scientific">Rhamnella rubrinervis</name>
    <dbReference type="NCBI Taxonomy" id="2594499"/>
    <lineage>
        <taxon>Eukaryota</taxon>
        <taxon>Viridiplantae</taxon>
        <taxon>Streptophyta</taxon>
        <taxon>Embryophyta</taxon>
        <taxon>Tracheophyta</taxon>
        <taxon>Spermatophyta</taxon>
        <taxon>Magnoliopsida</taxon>
        <taxon>eudicotyledons</taxon>
        <taxon>Gunneridae</taxon>
        <taxon>Pentapetalae</taxon>
        <taxon>rosids</taxon>
        <taxon>fabids</taxon>
        <taxon>Rosales</taxon>
        <taxon>Rhamnaceae</taxon>
        <taxon>rhamnoid group</taxon>
        <taxon>Rhamneae</taxon>
        <taxon>Rhamnella</taxon>
    </lineage>
</organism>
<sequence length="164" mass="18649">MNGCSALPHVALNAQGGRAYEASMEEGFDPTMDLQEALQGLSLQPKCDVAHNHKDDIVGDILSNSNFRRFLLKDMVQKVWKLKSRCILIMLAITFLSSPLRIRKTKIEFLNKGHGHLMAHLILKEWSEYMGLQEVDFNFTTFHIQVHGLSRNIPPSRHDIPNRG</sequence>
<keyword evidence="2" id="KW-1185">Reference proteome</keyword>
<accession>A0A8K0GQC0</accession>
<dbReference type="EMBL" id="VOIH02000009">
    <property type="protein sequence ID" value="KAF3437547.1"/>
    <property type="molecule type" value="Genomic_DNA"/>
</dbReference>
<protein>
    <submittedName>
        <fullName evidence="1">Uncharacterized protein</fullName>
    </submittedName>
</protein>
<gene>
    <name evidence="1" type="ORF">FNV43_RR20301</name>
</gene>
<comment type="caution">
    <text evidence="1">The sequence shown here is derived from an EMBL/GenBank/DDBJ whole genome shotgun (WGS) entry which is preliminary data.</text>
</comment>